<keyword evidence="3 7" id="KW-0812">Transmembrane</keyword>
<proteinExistence type="inferred from homology"/>
<evidence type="ECO:0000313" key="10">
    <source>
        <dbReference type="Proteomes" id="UP000315440"/>
    </source>
</evidence>
<sequence length="228" mass="24394">MPILAQAEGAKSLFDTLLACGPMLYPILAASVLLGLVVLERFFTLRRVNVVPKPFVKCFLSQISEGEVDRAGALEHCLEDDSCVSRVFEAGARRWGKSAVEVEQAVLDEGERCANEMRRYLRVINGVAAVCPLLGLLGTVWGMIEAFEAIAGEDAMGRPELLASGIGSALLSTAAGLVVAIPAMIAYLYFVGRVDSLVMELDRHGQELVNLVSAEALSDAKSAKRKAA</sequence>
<evidence type="ECO:0000256" key="2">
    <source>
        <dbReference type="ARBA" id="ARBA00022475"/>
    </source>
</evidence>
<keyword evidence="6" id="KW-0813">Transport</keyword>
<keyword evidence="10" id="KW-1185">Reference proteome</keyword>
<keyword evidence="4 7" id="KW-1133">Transmembrane helix</keyword>
<comment type="similarity">
    <text evidence="6">Belongs to the exbB/tolQ family.</text>
</comment>
<evidence type="ECO:0000256" key="3">
    <source>
        <dbReference type="ARBA" id="ARBA00022692"/>
    </source>
</evidence>
<keyword evidence="6" id="KW-0653">Protein transport</keyword>
<comment type="subcellular location">
    <subcellularLocation>
        <location evidence="1">Cell membrane</location>
        <topology evidence="1">Multi-pass membrane protein</topology>
    </subcellularLocation>
    <subcellularLocation>
        <location evidence="6">Membrane</location>
        <topology evidence="6">Multi-pass membrane protein</topology>
    </subcellularLocation>
</comment>
<keyword evidence="2" id="KW-1003">Cell membrane</keyword>
<dbReference type="Proteomes" id="UP000315440">
    <property type="component" value="Unassembled WGS sequence"/>
</dbReference>
<dbReference type="GO" id="GO:0005886">
    <property type="term" value="C:plasma membrane"/>
    <property type="evidence" value="ECO:0007669"/>
    <property type="project" value="UniProtKB-SubCell"/>
</dbReference>
<protein>
    <submittedName>
        <fullName evidence="9">Biopolymer transport protein ExbB</fullName>
    </submittedName>
</protein>
<dbReference type="RefSeq" id="WP_146402549.1">
    <property type="nucleotide sequence ID" value="NZ_SJPQ01000004.1"/>
</dbReference>
<dbReference type="EMBL" id="SJPQ01000004">
    <property type="protein sequence ID" value="TWT86623.1"/>
    <property type="molecule type" value="Genomic_DNA"/>
</dbReference>
<evidence type="ECO:0000256" key="1">
    <source>
        <dbReference type="ARBA" id="ARBA00004651"/>
    </source>
</evidence>
<feature type="transmembrane region" description="Helical" evidence="7">
    <location>
        <begin position="23"/>
        <end position="43"/>
    </location>
</feature>
<organism evidence="9 10">
    <name type="scientific">Pseudobythopirellula maris</name>
    <dbReference type="NCBI Taxonomy" id="2527991"/>
    <lineage>
        <taxon>Bacteria</taxon>
        <taxon>Pseudomonadati</taxon>
        <taxon>Planctomycetota</taxon>
        <taxon>Planctomycetia</taxon>
        <taxon>Pirellulales</taxon>
        <taxon>Lacipirellulaceae</taxon>
        <taxon>Pseudobythopirellula</taxon>
    </lineage>
</organism>
<evidence type="ECO:0000256" key="7">
    <source>
        <dbReference type="SAM" id="Phobius"/>
    </source>
</evidence>
<name>A0A5C5ZJK1_9BACT</name>
<accession>A0A5C5ZJK1</accession>
<dbReference type="PANTHER" id="PTHR30625">
    <property type="entry name" value="PROTEIN TOLQ"/>
    <property type="match status" value="1"/>
</dbReference>
<gene>
    <name evidence="9" type="primary">exbB_2</name>
    <name evidence="9" type="ORF">Mal64_34510</name>
</gene>
<dbReference type="GO" id="GO:0017038">
    <property type="term" value="P:protein import"/>
    <property type="evidence" value="ECO:0007669"/>
    <property type="project" value="TreeGrafter"/>
</dbReference>
<dbReference type="PANTHER" id="PTHR30625:SF11">
    <property type="entry name" value="MOTA_TOLQ_EXBB PROTON CHANNEL DOMAIN-CONTAINING PROTEIN"/>
    <property type="match status" value="1"/>
</dbReference>
<feature type="transmembrane region" description="Helical" evidence="7">
    <location>
        <begin position="164"/>
        <end position="190"/>
    </location>
</feature>
<evidence type="ECO:0000256" key="5">
    <source>
        <dbReference type="ARBA" id="ARBA00023136"/>
    </source>
</evidence>
<feature type="transmembrane region" description="Helical" evidence="7">
    <location>
        <begin position="123"/>
        <end position="144"/>
    </location>
</feature>
<dbReference type="Pfam" id="PF01618">
    <property type="entry name" value="MotA_ExbB"/>
    <property type="match status" value="1"/>
</dbReference>
<evidence type="ECO:0000256" key="6">
    <source>
        <dbReference type="RuleBase" id="RU004057"/>
    </source>
</evidence>
<evidence type="ECO:0000259" key="8">
    <source>
        <dbReference type="Pfam" id="PF01618"/>
    </source>
</evidence>
<keyword evidence="5 7" id="KW-0472">Membrane</keyword>
<evidence type="ECO:0000313" key="9">
    <source>
        <dbReference type="EMBL" id="TWT86623.1"/>
    </source>
</evidence>
<feature type="domain" description="MotA/TolQ/ExbB proton channel" evidence="8">
    <location>
        <begin position="81"/>
        <end position="202"/>
    </location>
</feature>
<comment type="caution">
    <text evidence="9">The sequence shown here is derived from an EMBL/GenBank/DDBJ whole genome shotgun (WGS) entry which is preliminary data.</text>
</comment>
<evidence type="ECO:0000256" key="4">
    <source>
        <dbReference type="ARBA" id="ARBA00022989"/>
    </source>
</evidence>
<dbReference type="OrthoDB" id="4045at2"/>
<dbReference type="AlphaFoldDB" id="A0A5C5ZJK1"/>
<reference evidence="9 10" key="1">
    <citation type="submission" date="2019-02" db="EMBL/GenBank/DDBJ databases">
        <title>Deep-cultivation of Planctomycetes and their phenomic and genomic characterization uncovers novel biology.</title>
        <authorList>
            <person name="Wiegand S."/>
            <person name="Jogler M."/>
            <person name="Boedeker C."/>
            <person name="Pinto D."/>
            <person name="Vollmers J."/>
            <person name="Rivas-Marin E."/>
            <person name="Kohn T."/>
            <person name="Peeters S.H."/>
            <person name="Heuer A."/>
            <person name="Rast P."/>
            <person name="Oberbeckmann S."/>
            <person name="Bunk B."/>
            <person name="Jeske O."/>
            <person name="Meyerdierks A."/>
            <person name="Storesund J.E."/>
            <person name="Kallscheuer N."/>
            <person name="Luecker S."/>
            <person name="Lage O.M."/>
            <person name="Pohl T."/>
            <person name="Merkel B.J."/>
            <person name="Hornburger P."/>
            <person name="Mueller R.-W."/>
            <person name="Bruemmer F."/>
            <person name="Labrenz M."/>
            <person name="Spormann A.M."/>
            <person name="Op Den Camp H."/>
            <person name="Overmann J."/>
            <person name="Amann R."/>
            <person name="Jetten M.S.M."/>
            <person name="Mascher T."/>
            <person name="Medema M.H."/>
            <person name="Devos D.P."/>
            <person name="Kaster A.-K."/>
            <person name="Ovreas L."/>
            <person name="Rohde M."/>
            <person name="Galperin M.Y."/>
            <person name="Jogler C."/>
        </authorList>
    </citation>
    <scope>NUCLEOTIDE SEQUENCE [LARGE SCALE GENOMIC DNA]</scope>
    <source>
        <strain evidence="9 10">Mal64</strain>
    </source>
</reference>
<dbReference type="InterPro" id="IPR050790">
    <property type="entry name" value="ExbB/TolQ_transport"/>
</dbReference>
<dbReference type="InterPro" id="IPR002898">
    <property type="entry name" value="MotA_ExbB_proton_chnl"/>
</dbReference>